<protein>
    <submittedName>
        <fullName evidence="2">Uncharacterized protein</fullName>
    </submittedName>
</protein>
<feature type="compositionally biased region" description="Basic residues" evidence="1">
    <location>
        <begin position="61"/>
        <end position="74"/>
    </location>
</feature>
<keyword evidence="3" id="KW-1185">Reference proteome</keyword>
<dbReference type="AlphaFoldDB" id="A0A0C9XYY7"/>
<feature type="compositionally biased region" description="Low complexity" evidence="1">
    <location>
        <begin position="37"/>
        <end position="51"/>
    </location>
</feature>
<feature type="region of interest" description="Disordered" evidence="1">
    <location>
        <begin position="37"/>
        <end position="90"/>
    </location>
</feature>
<evidence type="ECO:0000313" key="2">
    <source>
        <dbReference type="EMBL" id="KIK17745.1"/>
    </source>
</evidence>
<reference evidence="2 3" key="1">
    <citation type="submission" date="2014-04" db="EMBL/GenBank/DDBJ databases">
        <authorList>
            <consortium name="DOE Joint Genome Institute"/>
            <person name="Kuo A."/>
            <person name="Kohler A."/>
            <person name="Costa M.D."/>
            <person name="Nagy L.G."/>
            <person name="Floudas D."/>
            <person name="Copeland A."/>
            <person name="Barry K.W."/>
            <person name="Cichocki N."/>
            <person name="Veneault-Fourrey C."/>
            <person name="LaButti K."/>
            <person name="Lindquist E.A."/>
            <person name="Lipzen A."/>
            <person name="Lundell T."/>
            <person name="Morin E."/>
            <person name="Murat C."/>
            <person name="Sun H."/>
            <person name="Tunlid A."/>
            <person name="Henrissat B."/>
            <person name="Grigoriev I.V."/>
            <person name="Hibbett D.S."/>
            <person name="Martin F."/>
            <person name="Nordberg H.P."/>
            <person name="Cantor M.N."/>
            <person name="Hua S.X."/>
        </authorList>
    </citation>
    <scope>NUCLEOTIDE SEQUENCE [LARGE SCALE GENOMIC DNA]</scope>
    <source>
        <strain evidence="2 3">441</strain>
    </source>
</reference>
<name>A0A0C9XYY7_9AGAM</name>
<dbReference type="EMBL" id="KN833821">
    <property type="protein sequence ID" value="KIK17745.1"/>
    <property type="molecule type" value="Genomic_DNA"/>
</dbReference>
<dbReference type="STRING" id="765257.A0A0C9XYY7"/>
<evidence type="ECO:0000256" key="1">
    <source>
        <dbReference type="SAM" id="MobiDB-lite"/>
    </source>
</evidence>
<dbReference type="HOGENOM" id="CLU_1190296_0_0_1"/>
<organism evidence="2 3">
    <name type="scientific">Pisolithus microcarpus 441</name>
    <dbReference type="NCBI Taxonomy" id="765257"/>
    <lineage>
        <taxon>Eukaryota</taxon>
        <taxon>Fungi</taxon>
        <taxon>Dikarya</taxon>
        <taxon>Basidiomycota</taxon>
        <taxon>Agaricomycotina</taxon>
        <taxon>Agaricomycetes</taxon>
        <taxon>Agaricomycetidae</taxon>
        <taxon>Boletales</taxon>
        <taxon>Sclerodermatineae</taxon>
        <taxon>Pisolithaceae</taxon>
        <taxon>Pisolithus</taxon>
    </lineage>
</organism>
<accession>A0A0C9XYY7</accession>
<evidence type="ECO:0000313" key="3">
    <source>
        <dbReference type="Proteomes" id="UP000054018"/>
    </source>
</evidence>
<sequence length="233" mass="25478">MRWIAFRGRPSVEYHDRIVVALSVDIASDRKCTATSSAGAKAANSSMANNASDDEDETRSARKQQSRVKRRKTNAGRPIATGHRSTRARASPSGILDAFQHGIPLGSTSDKETRDDECFNVVVESLLPEYLQTRHDTWAQRCDINEPVVGFSACCYEPTALLDYANKKTIVALQRATAKDFPRPTRQSKGLFHAAGPTGFASLDLGLAVLYYVHQNAFADALQSRGGYVPSIS</sequence>
<proteinExistence type="predicted"/>
<dbReference type="Proteomes" id="UP000054018">
    <property type="component" value="Unassembled WGS sequence"/>
</dbReference>
<gene>
    <name evidence="2" type="ORF">PISMIDRAFT_14905</name>
</gene>
<reference evidence="3" key="2">
    <citation type="submission" date="2015-01" db="EMBL/GenBank/DDBJ databases">
        <title>Evolutionary Origins and Diversification of the Mycorrhizal Mutualists.</title>
        <authorList>
            <consortium name="DOE Joint Genome Institute"/>
            <consortium name="Mycorrhizal Genomics Consortium"/>
            <person name="Kohler A."/>
            <person name="Kuo A."/>
            <person name="Nagy L.G."/>
            <person name="Floudas D."/>
            <person name="Copeland A."/>
            <person name="Barry K.W."/>
            <person name="Cichocki N."/>
            <person name="Veneault-Fourrey C."/>
            <person name="LaButti K."/>
            <person name="Lindquist E.A."/>
            <person name="Lipzen A."/>
            <person name="Lundell T."/>
            <person name="Morin E."/>
            <person name="Murat C."/>
            <person name="Riley R."/>
            <person name="Ohm R."/>
            <person name="Sun H."/>
            <person name="Tunlid A."/>
            <person name="Henrissat B."/>
            <person name="Grigoriev I.V."/>
            <person name="Hibbett D.S."/>
            <person name="Martin F."/>
        </authorList>
    </citation>
    <scope>NUCLEOTIDE SEQUENCE [LARGE SCALE GENOMIC DNA]</scope>
    <source>
        <strain evidence="3">441</strain>
    </source>
</reference>